<proteinExistence type="predicted"/>
<organism evidence="2 3">
    <name type="scientific">Colletotrichum lupini</name>
    <dbReference type="NCBI Taxonomy" id="145971"/>
    <lineage>
        <taxon>Eukaryota</taxon>
        <taxon>Fungi</taxon>
        <taxon>Dikarya</taxon>
        <taxon>Ascomycota</taxon>
        <taxon>Pezizomycotina</taxon>
        <taxon>Sordariomycetes</taxon>
        <taxon>Hypocreomycetidae</taxon>
        <taxon>Glomerellales</taxon>
        <taxon>Glomerellaceae</taxon>
        <taxon>Colletotrichum</taxon>
        <taxon>Colletotrichum acutatum species complex</taxon>
    </lineage>
</organism>
<dbReference type="KEGG" id="clup:CLUP02_18303"/>
<dbReference type="AlphaFoldDB" id="A0A9Q8SGQ7"/>
<accession>A0A9Q8SGQ7</accession>
<evidence type="ECO:0000313" key="2">
    <source>
        <dbReference type="EMBL" id="UQC76788.1"/>
    </source>
</evidence>
<protein>
    <submittedName>
        <fullName evidence="2">Uncharacterized protein</fullName>
    </submittedName>
</protein>
<gene>
    <name evidence="2" type="ORF">CLUP02_18303</name>
</gene>
<evidence type="ECO:0000256" key="1">
    <source>
        <dbReference type="SAM" id="Phobius"/>
    </source>
</evidence>
<dbReference type="RefSeq" id="XP_049138429.1">
    <property type="nucleotide sequence ID" value="XM_049297205.1"/>
</dbReference>
<keyword evidence="1" id="KW-0812">Transmembrane</keyword>
<feature type="transmembrane region" description="Helical" evidence="1">
    <location>
        <begin position="169"/>
        <end position="188"/>
    </location>
</feature>
<feature type="transmembrane region" description="Helical" evidence="1">
    <location>
        <begin position="193"/>
        <end position="213"/>
    </location>
</feature>
<evidence type="ECO:0000313" key="3">
    <source>
        <dbReference type="Proteomes" id="UP000830671"/>
    </source>
</evidence>
<keyword evidence="1" id="KW-1133">Transmembrane helix</keyword>
<name>A0A9Q8SGQ7_9PEZI</name>
<feature type="transmembrane region" description="Helical" evidence="1">
    <location>
        <begin position="131"/>
        <end position="157"/>
    </location>
</feature>
<reference evidence="2" key="1">
    <citation type="journal article" date="2021" name="Mol. Plant Microbe Interact.">
        <title>Complete Genome Sequence of the Plant-Pathogenic Fungus Colletotrichum lupini.</title>
        <authorList>
            <person name="Baroncelli R."/>
            <person name="Pensec F."/>
            <person name="Da Lio D."/>
            <person name="Boufleur T."/>
            <person name="Vicente I."/>
            <person name="Sarrocco S."/>
            <person name="Picot A."/>
            <person name="Baraldi E."/>
            <person name="Sukno S."/>
            <person name="Thon M."/>
            <person name="Le Floch G."/>
        </authorList>
    </citation>
    <scope>NUCLEOTIDE SEQUENCE</scope>
    <source>
        <strain evidence="2">IMI 504893</strain>
    </source>
</reference>
<keyword evidence="1" id="KW-0472">Membrane</keyword>
<dbReference type="EMBL" id="CP019472">
    <property type="protein sequence ID" value="UQC76788.1"/>
    <property type="molecule type" value="Genomic_DNA"/>
</dbReference>
<sequence length="397" mass="43690">MAQWVRARPFECDSISNGSQCRVIIATLMFTLNIKAPALPGQGATFAESLDLFKLFVLLTARKGGYQGGLVNIPYFEAQTSGLCLSIKVPDINSIQLALTSISIHLKLFHGIASNHSRSKEVVAMYTSREIAFIVIGSFAILTSVLWIAFVAHATILNDQESRPENNKLSISEFAAACCLIFFGLLVLTPPILAYSIVVLCLAIAAIIPGFLFRACVEPVCGPFACSKTANVVDILDIAFYPCLYVLQYWEAYSMWLIGDEWEEPTSAKAPMPKINGSEKAIESQSGEPNSSLSDTYTIRCGAPISFQESKKGTMRFTSTLAIEDLLKADLTDMSPSSMKSSCLKVSTLRCSQDAMVFPSRTERHMIYFFVMLKEFTSPDPRQCCYPKAEFGFTPVI</sequence>
<dbReference type="GeneID" id="73352215"/>
<dbReference type="Proteomes" id="UP000830671">
    <property type="component" value="Chromosome 10"/>
</dbReference>
<keyword evidence="3" id="KW-1185">Reference proteome</keyword>